<keyword evidence="2" id="KW-1185">Reference proteome</keyword>
<name>A0A8H4JS42_9HYPO</name>
<evidence type="ECO:0000313" key="2">
    <source>
        <dbReference type="Proteomes" id="UP000605986"/>
    </source>
</evidence>
<proteinExistence type="predicted"/>
<gene>
    <name evidence="1" type="ORF">F53441_13217</name>
</gene>
<sequence length="952" mass="109617">MGSVYLDLGLSPTDFNETLKKFQWEKLTQGKADKDFDFEILWDNIKELYWSGLEREMAAAIIAFAEFEEHQPTSLSTEDFEPASLKTDHLGDLINLWSPFNPTTMLGAQLGGPGEMHRLEERVQRRVSDEFEYLSLEERRAQGFLQSLGLTDIDFVREYRRPTFRSLGQRPQIKADEDQYFLEAVQCSNCRHCVRAFHWFECVSGCHDNEAKTNMFSVSPPQYKDSDNEAEVDLGQHVHQMMLAKSQENNVPYTLCPPCFEKAPHPYDHLEVKRRFPEGKFVNSRRADFGLQLDMWEDQMDGRLLMGFGALTLDRLASGSSMFSRASTRNIFPAGNTHSSIMFGPLIIENGSEYMLQGARISLRNIHNFSTLSLKDLQEFISEPSEFVWSGGEDVLMQTHLAVSQDRNVYTSKHPARERRIMSAQKQVAGGLFTLTRAETASDEREIISEFIYLSKLWRTKTYEDSVGQISDLRSTLKSYAEHMVSRIQTTFGAEIVTYLLCFAKRLHKGVKLKYDRVSNNCQDFASAMLFNNDEWDDHLSWVYPKVPLQHELTRETMTFRYMMSFAGRIQSQHREYFVSPLTSSIQLYDSFGHNDSDLIDHAINVRTRDWDGGSMISHDPYLMKNSTMTCYDKHGCSIADHLLDGPHDNLSVLTTHIHRKRALYTVPKHDSSDVLFTKLLITQTPSEWIRNRLEIIHRIFLLNSFLSILADEFASLIPDGSLSTKELRQVWTPVSSRLGRCWSCNKREERNVIQRPTWLDDATTGQMSNARWTFMSSVWHTSPDVQAKEAWLSRYNHFRKQLSSDPKGFGASSIIPPGTCNCSTCEMYWASRLCSRATRHAASQEFVRPEERSKAYSSKHPDYVPPNQIHTSILLLGAEYKVVTDFLKQLTRTPEYLGYEESTELQIEMFPDIYGTYLFQANLRSKLHSEAQREFPGFLEWLAAIHAEEAS</sequence>
<dbReference type="Proteomes" id="UP000605986">
    <property type="component" value="Unassembled WGS sequence"/>
</dbReference>
<dbReference type="OrthoDB" id="4455544at2759"/>
<dbReference type="AlphaFoldDB" id="A0A8H4JS42"/>
<comment type="caution">
    <text evidence="1">The sequence shown here is derived from an EMBL/GenBank/DDBJ whole genome shotgun (WGS) entry which is preliminary data.</text>
</comment>
<dbReference type="EMBL" id="JAADJG010000794">
    <property type="protein sequence ID" value="KAF4436579.1"/>
    <property type="molecule type" value="Genomic_DNA"/>
</dbReference>
<reference evidence="1" key="1">
    <citation type="submission" date="2020-01" db="EMBL/GenBank/DDBJ databases">
        <title>Identification and distribution of gene clusters putatively required for synthesis of sphingolipid metabolism inhibitors in phylogenetically diverse species of the filamentous fungus Fusarium.</title>
        <authorList>
            <person name="Kim H.-S."/>
            <person name="Busman M."/>
            <person name="Brown D.W."/>
            <person name="Divon H."/>
            <person name="Uhlig S."/>
            <person name="Proctor R.H."/>
        </authorList>
    </citation>
    <scope>NUCLEOTIDE SEQUENCE</scope>
    <source>
        <strain evidence="1">NRRL 53441</strain>
    </source>
</reference>
<accession>A0A8H4JS42</accession>
<protein>
    <submittedName>
        <fullName evidence="1">Uncharacterized protein</fullName>
    </submittedName>
</protein>
<organism evidence="1 2">
    <name type="scientific">Fusarium austroafricanum</name>
    <dbReference type="NCBI Taxonomy" id="2364996"/>
    <lineage>
        <taxon>Eukaryota</taxon>
        <taxon>Fungi</taxon>
        <taxon>Dikarya</taxon>
        <taxon>Ascomycota</taxon>
        <taxon>Pezizomycotina</taxon>
        <taxon>Sordariomycetes</taxon>
        <taxon>Hypocreomycetidae</taxon>
        <taxon>Hypocreales</taxon>
        <taxon>Nectriaceae</taxon>
        <taxon>Fusarium</taxon>
        <taxon>Fusarium concolor species complex</taxon>
    </lineage>
</organism>
<evidence type="ECO:0000313" key="1">
    <source>
        <dbReference type="EMBL" id="KAF4436579.1"/>
    </source>
</evidence>